<comment type="caution">
    <text evidence="12">The sequence shown here is derived from an EMBL/GenBank/DDBJ whole genome shotgun (WGS) entry which is preliminary data.</text>
</comment>
<dbReference type="GO" id="GO:0004130">
    <property type="term" value="F:cytochrome-c peroxidase activity"/>
    <property type="evidence" value="ECO:0007669"/>
    <property type="project" value="TreeGrafter"/>
</dbReference>
<dbReference type="GO" id="GO:0042597">
    <property type="term" value="C:periplasmic space"/>
    <property type="evidence" value="ECO:0007669"/>
    <property type="project" value="UniProtKB-SubCell"/>
</dbReference>
<feature type="signal peptide" evidence="10">
    <location>
        <begin position="1"/>
        <end position="20"/>
    </location>
</feature>
<evidence type="ECO:0000313" key="13">
    <source>
        <dbReference type="Proteomes" id="UP000770889"/>
    </source>
</evidence>
<feature type="binding site" description="covalent" evidence="8">
    <location>
        <position position="205"/>
    </location>
    <ligand>
        <name>heme c</name>
        <dbReference type="ChEBI" id="CHEBI:61717"/>
        <label>2</label>
    </ligand>
</feature>
<dbReference type="InterPro" id="IPR026259">
    <property type="entry name" value="MauG/Cytc_peroxidase"/>
</dbReference>
<evidence type="ECO:0000256" key="8">
    <source>
        <dbReference type="PIRSR" id="PIRSR000294-1"/>
    </source>
</evidence>
<evidence type="ECO:0000256" key="3">
    <source>
        <dbReference type="ARBA" id="ARBA00022723"/>
    </source>
</evidence>
<dbReference type="GO" id="GO:0046872">
    <property type="term" value="F:metal ion binding"/>
    <property type="evidence" value="ECO:0007669"/>
    <property type="project" value="UniProtKB-KW"/>
</dbReference>
<dbReference type="PROSITE" id="PS51007">
    <property type="entry name" value="CYTC"/>
    <property type="match status" value="1"/>
</dbReference>
<organism evidence="12 13">
    <name type="scientific">Candidatus Thiodiazotropha taylori</name>
    <dbReference type="NCBI Taxonomy" id="2792791"/>
    <lineage>
        <taxon>Bacteria</taxon>
        <taxon>Pseudomonadati</taxon>
        <taxon>Pseudomonadota</taxon>
        <taxon>Gammaproteobacteria</taxon>
        <taxon>Chromatiales</taxon>
        <taxon>Sedimenticolaceae</taxon>
        <taxon>Candidatus Thiodiazotropha</taxon>
    </lineage>
</organism>
<keyword evidence="7 9" id="KW-0408">Iron</keyword>
<keyword evidence="5" id="KW-0574">Periplasm</keyword>
<feature type="chain" id="PRO_5037628099" evidence="10">
    <location>
        <begin position="21"/>
        <end position="319"/>
    </location>
</feature>
<evidence type="ECO:0000256" key="4">
    <source>
        <dbReference type="ARBA" id="ARBA00022729"/>
    </source>
</evidence>
<reference evidence="12 13" key="1">
    <citation type="submission" date="2021-05" db="EMBL/GenBank/DDBJ databases">
        <title>Genetic and Functional Diversity in Clade A Lucinid endosymbionts from the Bahamas.</title>
        <authorList>
            <person name="Giani N.M."/>
            <person name="Engel A.S."/>
            <person name="Campbell B.J."/>
        </authorList>
    </citation>
    <scope>NUCLEOTIDE SEQUENCE [LARGE SCALE GENOMIC DNA]</scope>
    <source>
        <strain evidence="12">LUC16012Gg_MoonRockCtena</strain>
    </source>
</reference>
<dbReference type="Gene3D" id="1.10.760.10">
    <property type="entry name" value="Cytochrome c-like domain"/>
    <property type="match status" value="2"/>
</dbReference>
<dbReference type="PANTHER" id="PTHR30600">
    <property type="entry name" value="CYTOCHROME C PEROXIDASE-RELATED"/>
    <property type="match status" value="1"/>
</dbReference>
<proteinExistence type="predicted"/>
<accession>A0A944QSA7</accession>
<keyword evidence="4 10" id="KW-0732">Signal</keyword>
<dbReference type="InterPro" id="IPR009056">
    <property type="entry name" value="Cyt_c-like_dom"/>
</dbReference>
<name>A0A944QSA7_9GAMM</name>
<feature type="binding site" description="covalent" evidence="8">
    <location>
        <position position="65"/>
    </location>
    <ligand>
        <name>heme c</name>
        <dbReference type="ChEBI" id="CHEBI:61717"/>
        <label>1</label>
    </ligand>
</feature>
<feature type="domain" description="Cytochrome c" evidence="11">
    <location>
        <begin position="191"/>
        <end position="311"/>
    </location>
</feature>
<protein>
    <submittedName>
        <fullName evidence="12">Cytochrome-c peroxidase</fullName>
    </submittedName>
</protein>
<dbReference type="InterPro" id="IPR004852">
    <property type="entry name" value="Di-haem_cyt_c_peroxidsae"/>
</dbReference>
<keyword evidence="2 8" id="KW-0349">Heme</keyword>
<dbReference type="PANTHER" id="PTHR30600:SF7">
    <property type="entry name" value="CYTOCHROME C PEROXIDASE-RELATED"/>
    <property type="match status" value="1"/>
</dbReference>
<evidence type="ECO:0000313" key="12">
    <source>
        <dbReference type="EMBL" id="MBT2987842.1"/>
    </source>
</evidence>
<evidence type="ECO:0000259" key="11">
    <source>
        <dbReference type="PROSITE" id="PS51007"/>
    </source>
</evidence>
<feature type="binding site" description="covalent" evidence="8">
    <location>
        <position position="62"/>
    </location>
    <ligand>
        <name>heme c</name>
        <dbReference type="ChEBI" id="CHEBI:61717"/>
        <label>1</label>
    </ligand>
</feature>
<feature type="binding site" description="axial binding residue" evidence="9">
    <location>
        <position position="209"/>
    </location>
    <ligand>
        <name>heme c</name>
        <dbReference type="ChEBI" id="CHEBI:61717"/>
        <label>2</label>
    </ligand>
    <ligandPart>
        <name>Fe</name>
        <dbReference type="ChEBI" id="CHEBI:18248"/>
    </ligandPart>
</feature>
<dbReference type="GO" id="GO:0020037">
    <property type="term" value="F:heme binding"/>
    <property type="evidence" value="ECO:0007669"/>
    <property type="project" value="InterPro"/>
</dbReference>
<gene>
    <name evidence="12" type="ORF">KME65_02665</name>
</gene>
<dbReference type="GO" id="GO:0009055">
    <property type="term" value="F:electron transfer activity"/>
    <property type="evidence" value="ECO:0007669"/>
    <property type="project" value="InterPro"/>
</dbReference>
<dbReference type="AlphaFoldDB" id="A0A944QSA7"/>
<dbReference type="InterPro" id="IPR036909">
    <property type="entry name" value="Cyt_c-like_dom_sf"/>
</dbReference>
<dbReference type="InterPro" id="IPR051395">
    <property type="entry name" value="Cytochrome_c_Peroxidase/MauG"/>
</dbReference>
<evidence type="ECO:0000256" key="7">
    <source>
        <dbReference type="ARBA" id="ARBA00023004"/>
    </source>
</evidence>
<evidence type="ECO:0000256" key="10">
    <source>
        <dbReference type="SAM" id="SignalP"/>
    </source>
</evidence>
<comment type="cofactor">
    <cofactor evidence="8">
        <name>heme</name>
        <dbReference type="ChEBI" id="CHEBI:30413"/>
    </cofactor>
    <text evidence="8">Binds 2 heme groups.</text>
</comment>
<keyword evidence="12" id="KW-0575">Peroxidase</keyword>
<keyword evidence="3 9" id="KW-0479">Metal-binding</keyword>
<evidence type="ECO:0000256" key="5">
    <source>
        <dbReference type="ARBA" id="ARBA00022764"/>
    </source>
</evidence>
<evidence type="ECO:0000256" key="2">
    <source>
        <dbReference type="ARBA" id="ARBA00022617"/>
    </source>
</evidence>
<sequence>MLNLLKIKFLFLLCLSMAIAAGVKHEPIRPLVIDPDLDPRMVSLGDKLFHDTRLSQDNSISCSSCHVLSTGGTDRKSVSVGIGGAVGGIKAPTVYNATFNFVQFWDGRAASLEQQAAGPVHNPMEMNSNWEEVISKLEQDPVMMEEFDALFDDGITEENISTAIATFEHSLVTLNSRFDRWLQGEQGVLTEQELRGYRLFKSYGCISCHQGMNVGGNMYGFMGAMGDYFKDRQRPITTADMGRYNVTKNSEDRHYFKVPSLRLAAINPPYFHDGSETTLKGAVRIMGRYQLGRELPERDIEDIVAFLHSLVGEHIRLKP</sequence>
<keyword evidence="6" id="KW-0560">Oxidoreductase</keyword>
<comment type="subcellular location">
    <subcellularLocation>
        <location evidence="1">Periplasm</location>
    </subcellularLocation>
</comment>
<dbReference type="SUPFAM" id="SSF46626">
    <property type="entry name" value="Cytochrome c"/>
    <property type="match status" value="2"/>
</dbReference>
<dbReference type="PIRSF" id="PIRSF000294">
    <property type="entry name" value="Cytochrome-c_peroxidase"/>
    <property type="match status" value="1"/>
</dbReference>
<evidence type="ECO:0000256" key="6">
    <source>
        <dbReference type="ARBA" id="ARBA00023002"/>
    </source>
</evidence>
<evidence type="ECO:0000256" key="1">
    <source>
        <dbReference type="ARBA" id="ARBA00004418"/>
    </source>
</evidence>
<feature type="binding site" description="axial binding residue" evidence="9">
    <location>
        <position position="286"/>
    </location>
    <ligand>
        <name>heme c</name>
        <dbReference type="ChEBI" id="CHEBI:61717"/>
        <label>2</label>
    </ligand>
    <ligandPart>
        <name>Fe</name>
        <dbReference type="ChEBI" id="CHEBI:18248"/>
    </ligandPart>
</feature>
<dbReference type="Pfam" id="PF03150">
    <property type="entry name" value="CCP_MauG"/>
    <property type="match status" value="1"/>
</dbReference>
<feature type="binding site" description="covalent" evidence="8">
    <location>
        <position position="208"/>
    </location>
    <ligand>
        <name>heme c</name>
        <dbReference type="ChEBI" id="CHEBI:61717"/>
        <label>2</label>
    </ligand>
</feature>
<dbReference type="EMBL" id="JAHHGM010000002">
    <property type="protein sequence ID" value="MBT2987842.1"/>
    <property type="molecule type" value="Genomic_DNA"/>
</dbReference>
<comment type="PTM">
    <text evidence="8">Binds 2 heme groups per subunit.</text>
</comment>
<dbReference type="Proteomes" id="UP000770889">
    <property type="component" value="Unassembled WGS sequence"/>
</dbReference>
<evidence type="ECO:0000256" key="9">
    <source>
        <dbReference type="PIRSR" id="PIRSR000294-2"/>
    </source>
</evidence>
<feature type="binding site" description="axial binding residue" evidence="9">
    <location>
        <position position="66"/>
    </location>
    <ligand>
        <name>heme c</name>
        <dbReference type="ChEBI" id="CHEBI:61717"/>
        <label>1</label>
    </ligand>
    <ligandPart>
        <name>Fe</name>
        <dbReference type="ChEBI" id="CHEBI:18248"/>
    </ligandPart>
</feature>